<name>A0A133XEA7_9RHOO</name>
<sequence length="81" mass="8901">MYTPEKETARPEHERAEEKAAEAGNLKGHSTTPASKLFAEADSIISTFPSIMTRKGRHKAERLVLFTFLAALAAGRQEMAV</sequence>
<dbReference type="Proteomes" id="UP000070186">
    <property type="component" value="Unassembled WGS sequence"/>
</dbReference>
<feature type="region of interest" description="Disordered" evidence="1">
    <location>
        <begin position="1"/>
        <end position="33"/>
    </location>
</feature>
<organism evidence="2 3">
    <name type="scientific">Dechloromonas denitrificans</name>
    <dbReference type="NCBI Taxonomy" id="281362"/>
    <lineage>
        <taxon>Bacteria</taxon>
        <taxon>Pseudomonadati</taxon>
        <taxon>Pseudomonadota</taxon>
        <taxon>Betaproteobacteria</taxon>
        <taxon>Rhodocyclales</taxon>
        <taxon>Azonexaceae</taxon>
        <taxon>Dechloromonas</taxon>
    </lineage>
</organism>
<proteinExistence type="predicted"/>
<comment type="caution">
    <text evidence="2">The sequence shown here is derived from an EMBL/GenBank/DDBJ whole genome shotgun (WGS) entry which is preliminary data.</text>
</comment>
<gene>
    <name evidence="2" type="ORF">AT959_14965</name>
</gene>
<protein>
    <submittedName>
        <fullName evidence="2">Uncharacterized protein</fullName>
    </submittedName>
</protein>
<keyword evidence="3" id="KW-1185">Reference proteome</keyword>
<evidence type="ECO:0000256" key="1">
    <source>
        <dbReference type="SAM" id="MobiDB-lite"/>
    </source>
</evidence>
<dbReference type="EMBL" id="LODL01000035">
    <property type="protein sequence ID" value="KXB29273.1"/>
    <property type="molecule type" value="Genomic_DNA"/>
</dbReference>
<reference evidence="2 3" key="1">
    <citation type="submission" date="2015-12" db="EMBL/GenBank/DDBJ databases">
        <title>Nitrous oxide reduction kinetics distinguish bacteria harboring typical versus atypical NosZ.</title>
        <authorList>
            <person name="Yoon S."/>
            <person name="Nissen S."/>
            <person name="Park D."/>
            <person name="Sanford R.A."/>
            <person name="Loeffler F.E."/>
        </authorList>
    </citation>
    <scope>NUCLEOTIDE SEQUENCE [LARGE SCALE GENOMIC DNA]</scope>
    <source>
        <strain evidence="2 3">ATCC BAA-841</strain>
    </source>
</reference>
<feature type="compositionally biased region" description="Basic and acidic residues" evidence="1">
    <location>
        <begin position="1"/>
        <end position="21"/>
    </location>
</feature>
<evidence type="ECO:0000313" key="3">
    <source>
        <dbReference type="Proteomes" id="UP000070186"/>
    </source>
</evidence>
<evidence type="ECO:0000313" key="2">
    <source>
        <dbReference type="EMBL" id="KXB29273.1"/>
    </source>
</evidence>
<dbReference type="AlphaFoldDB" id="A0A133XEA7"/>
<accession>A0A133XEA7</accession>